<feature type="compositionally biased region" description="Polar residues" evidence="1">
    <location>
        <begin position="11"/>
        <end position="29"/>
    </location>
</feature>
<dbReference type="RefSeq" id="XP_008814861.1">
    <property type="nucleotide sequence ID" value="XM_008816639.1"/>
</dbReference>
<dbReference type="AlphaFoldDB" id="W7AT54"/>
<reference evidence="2 3" key="1">
    <citation type="submission" date="2013-02" db="EMBL/GenBank/DDBJ databases">
        <title>The Genome Sequence of Plasmodium inui San Antonio 1.</title>
        <authorList>
            <consortium name="The Broad Institute Genome Sequencing Platform"/>
            <consortium name="The Broad Institute Genome Sequencing Center for Infectious Disease"/>
            <person name="Neafsey D."/>
            <person name="Cheeseman I."/>
            <person name="Volkman S."/>
            <person name="Adams J."/>
            <person name="Walker B."/>
            <person name="Young S.K."/>
            <person name="Zeng Q."/>
            <person name="Gargeya S."/>
            <person name="Fitzgerald M."/>
            <person name="Haas B."/>
            <person name="Abouelleil A."/>
            <person name="Alvarado L."/>
            <person name="Arachchi H.M."/>
            <person name="Berlin A.M."/>
            <person name="Chapman S.B."/>
            <person name="Dewar J."/>
            <person name="Goldberg J."/>
            <person name="Griggs A."/>
            <person name="Gujja S."/>
            <person name="Hansen M."/>
            <person name="Howarth C."/>
            <person name="Imamovic A."/>
            <person name="Larimer J."/>
            <person name="McCowan C."/>
            <person name="Murphy C."/>
            <person name="Neiman D."/>
            <person name="Pearson M."/>
            <person name="Priest M."/>
            <person name="Roberts A."/>
            <person name="Saif S."/>
            <person name="Shea T."/>
            <person name="Sisk P."/>
            <person name="Sykes S."/>
            <person name="Wortman J."/>
            <person name="Nusbaum C."/>
            <person name="Birren B."/>
        </authorList>
    </citation>
    <scope>NUCLEOTIDE SEQUENCE [LARGE SCALE GENOMIC DNA]</scope>
    <source>
        <strain evidence="2 3">San Antonio 1</strain>
    </source>
</reference>
<proteinExistence type="predicted"/>
<dbReference type="GeneID" id="20036304"/>
<feature type="region of interest" description="Disordered" evidence="1">
    <location>
        <begin position="216"/>
        <end position="303"/>
    </location>
</feature>
<evidence type="ECO:0000313" key="2">
    <source>
        <dbReference type="EMBL" id="EUD68631.1"/>
    </source>
</evidence>
<feature type="compositionally biased region" description="Basic and acidic residues" evidence="1">
    <location>
        <begin position="239"/>
        <end position="264"/>
    </location>
</feature>
<dbReference type="Proteomes" id="UP000030640">
    <property type="component" value="Unassembled WGS sequence"/>
</dbReference>
<dbReference type="OrthoDB" id="372668at2759"/>
<feature type="compositionally biased region" description="Basic and acidic residues" evidence="1">
    <location>
        <begin position="30"/>
        <end position="39"/>
    </location>
</feature>
<evidence type="ECO:0000313" key="3">
    <source>
        <dbReference type="Proteomes" id="UP000030640"/>
    </source>
</evidence>
<name>W7AT54_9APIC</name>
<feature type="region of interest" description="Disordered" evidence="1">
    <location>
        <begin position="1"/>
        <end position="74"/>
    </location>
</feature>
<evidence type="ECO:0000256" key="1">
    <source>
        <dbReference type="SAM" id="MobiDB-lite"/>
    </source>
</evidence>
<feature type="compositionally biased region" description="Polar residues" evidence="1">
    <location>
        <begin position="54"/>
        <end position="74"/>
    </location>
</feature>
<organism evidence="2 3">
    <name type="scientific">Plasmodium inui San Antonio 1</name>
    <dbReference type="NCBI Taxonomy" id="1237626"/>
    <lineage>
        <taxon>Eukaryota</taxon>
        <taxon>Sar</taxon>
        <taxon>Alveolata</taxon>
        <taxon>Apicomplexa</taxon>
        <taxon>Aconoidasida</taxon>
        <taxon>Haemosporida</taxon>
        <taxon>Plasmodiidae</taxon>
        <taxon>Plasmodium</taxon>
        <taxon>Plasmodium (Plasmodium)</taxon>
    </lineage>
</organism>
<feature type="compositionally biased region" description="Polar residues" evidence="1">
    <location>
        <begin position="376"/>
        <end position="386"/>
    </location>
</feature>
<dbReference type="VEuPathDB" id="PlasmoDB:C922_01030"/>
<dbReference type="EMBL" id="KI965462">
    <property type="protein sequence ID" value="EUD68631.1"/>
    <property type="molecule type" value="Genomic_DNA"/>
</dbReference>
<accession>W7AT54</accession>
<keyword evidence="3" id="KW-1185">Reference proteome</keyword>
<protein>
    <submittedName>
        <fullName evidence="2">Uncharacterized protein</fullName>
    </submittedName>
</protein>
<sequence length="393" mass="44969">MKNINHRQHFLESTTVNNKSYTNTENLNTQHKESNEKGPTKGSTHPVLSKNKKYNQTASAEITTEVSDTRDNPSLNFITIRGEKLRVEKKKNKKVKNETFNFRVTADTRRNNAKGDTLFPLKKNGEGKKLLEKRECLLNRESTKFHEKTDIENNTSDFSNLITFYDQPTVCENIPIQNNPPHGTHTDALTRDVLEISLKNVHFDIHLDIHEGIGEIPTETVPEESATRNGNRDGNAGGNRDDNRDGNRDDNRDGNRDDNRDGNRDVNTGDNRKTKHGPSVNAGDGKNRPRGNNTAQTNFENLNKEENAEKELLLEHIKRLEYQNNIFLNNLLNVYYVCMDYIKMQDEKIKKNEEIILFQNKIIKDLKASQHFEDTTGMSNDTTGNCKNDDSDL</sequence>
<feature type="region of interest" description="Disordered" evidence="1">
    <location>
        <begin position="374"/>
        <end position="393"/>
    </location>
</feature>
<gene>
    <name evidence="2" type="ORF">C922_01030</name>
</gene>